<dbReference type="PaxDb" id="4113-PGSC0003DMT400089808"/>
<dbReference type="AlphaFoldDB" id="M1DIY9"/>
<name>M1DIY9_SOLTU</name>
<proteinExistence type="predicted"/>
<protein>
    <submittedName>
        <fullName evidence="1">Uncharacterized protein</fullName>
    </submittedName>
</protein>
<reference evidence="1" key="2">
    <citation type="submission" date="2015-06" db="UniProtKB">
        <authorList>
            <consortium name="EnsemblPlants"/>
        </authorList>
    </citation>
    <scope>IDENTIFICATION</scope>
    <source>
        <strain evidence="1">DM1-3 516 R44</strain>
    </source>
</reference>
<dbReference type="Gramene" id="PGSC0003DMT400089808">
    <property type="protein sequence ID" value="PGSC0003DMT400089808"/>
    <property type="gene ID" value="PGSC0003DMG400039379"/>
</dbReference>
<organism evidence="1 2">
    <name type="scientific">Solanum tuberosum</name>
    <name type="common">Potato</name>
    <dbReference type="NCBI Taxonomy" id="4113"/>
    <lineage>
        <taxon>Eukaryota</taxon>
        <taxon>Viridiplantae</taxon>
        <taxon>Streptophyta</taxon>
        <taxon>Embryophyta</taxon>
        <taxon>Tracheophyta</taxon>
        <taxon>Spermatophyta</taxon>
        <taxon>Magnoliopsida</taxon>
        <taxon>eudicotyledons</taxon>
        <taxon>Gunneridae</taxon>
        <taxon>Pentapetalae</taxon>
        <taxon>asterids</taxon>
        <taxon>lamiids</taxon>
        <taxon>Solanales</taxon>
        <taxon>Solanaceae</taxon>
        <taxon>Solanoideae</taxon>
        <taxon>Solaneae</taxon>
        <taxon>Solanum</taxon>
    </lineage>
</organism>
<dbReference type="HOGENOM" id="CLU_055921_2_0_1"/>
<reference evidence="2" key="1">
    <citation type="journal article" date="2011" name="Nature">
        <title>Genome sequence and analysis of the tuber crop potato.</title>
        <authorList>
            <consortium name="The Potato Genome Sequencing Consortium"/>
        </authorList>
    </citation>
    <scope>NUCLEOTIDE SEQUENCE [LARGE SCALE GENOMIC DNA]</scope>
    <source>
        <strain evidence="2">cv. DM1-3 516 R44</strain>
    </source>
</reference>
<evidence type="ECO:0000313" key="1">
    <source>
        <dbReference type="EnsemblPlants" id="PGSC0003DMT400089808"/>
    </source>
</evidence>
<dbReference type="InParanoid" id="M1DIY9"/>
<sequence length="190" mass="21767">MLYRGNKKAFFFPGLITALCKRARVPLLDTDEVLPMNPLFHPLLIRSGSTFKSKRRRTGRANSSKAAVDSDDKAPLLGARVEEDLAAVWKRLGSTFADFTPVPPSTSLEVEMLRRELRQERRKGLKRDHLMVRIWKTVRTIFTYVTPGQDLPRVKKRDFQLFTFMDKAATGLIPPEDLDSEVDTTQSERF</sequence>
<evidence type="ECO:0000313" key="2">
    <source>
        <dbReference type="Proteomes" id="UP000011115"/>
    </source>
</evidence>
<accession>M1DIY9</accession>
<keyword evidence="2" id="KW-1185">Reference proteome</keyword>
<dbReference type="Proteomes" id="UP000011115">
    <property type="component" value="Unassembled WGS sequence"/>
</dbReference>
<dbReference type="EnsemblPlants" id="PGSC0003DMT400089808">
    <property type="protein sequence ID" value="PGSC0003DMT400089808"/>
    <property type="gene ID" value="PGSC0003DMG400039379"/>
</dbReference>